<dbReference type="InterPro" id="IPR026937">
    <property type="entry name" value="SBNO_Helicase_C_dom"/>
</dbReference>
<dbReference type="Proteomes" id="UP001237642">
    <property type="component" value="Unassembled WGS sequence"/>
</dbReference>
<sequence length="147" mass="16875">MNSYYSQLGGPDKLEEITGRHHWLIKASSGNGVRYVPRNTKDRRVKNQRRRVHLTLELPWSTIDRAIQQFGRTHRSNQASAPEYRLLFINLGGERRFASVIATRLESLGALTQGDRRAGPTLSAYNYDRSYGKRALEDLYKGIVNQK</sequence>
<dbReference type="GO" id="GO:0042393">
    <property type="term" value="F:histone binding"/>
    <property type="evidence" value="ECO:0007669"/>
    <property type="project" value="TreeGrafter"/>
</dbReference>
<proteinExistence type="predicted"/>
<dbReference type="GO" id="GO:0006355">
    <property type="term" value="P:regulation of DNA-templated transcription"/>
    <property type="evidence" value="ECO:0007669"/>
    <property type="project" value="InterPro"/>
</dbReference>
<dbReference type="PANTHER" id="PTHR12706">
    <property type="entry name" value="STRAWBERRY NOTCH-RELATED"/>
    <property type="match status" value="1"/>
</dbReference>
<reference evidence="2" key="1">
    <citation type="submission" date="2023-02" db="EMBL/GenBank/DDBJ databases">
        <title>Genome of toxic invasive species Heracleum sosnowskyi carries increased number of genes despite the absence of recent whole-genome duplications.</title>
        <authorList>
            <person name="Schelkunov M."/>
            <person name="Shtratnikova V."/>
            <person name="Makarenko M."/>
            <person name="Klepikova A."/>
            <person name="Omelchenko D."/>
            <person name="Novikova G."/>
            <person name="Obukhova E."/>
            <person name="Bogdanov V."/>
            <person name="Penin A."/>
            <person name="Logacheva M."/>
        </authorList>
    </citation>
    <scope>NUCLEOTIDE SEQUENCE</scope>
    <source>
        <strain evidence="2">Hsosn_3</strain>
        <tissue evidence="2">Leaf</tissue>
    </source>
</reference>
<dbReference type="InterPro" id="IPR026741">
    <property type="entry name" value="SNO"/>
</dbReference>
<evidence type="ECO:0000313" key="3">
    <source>
        <dbReference type="Proteomes" id="UP001237642"/>
    </source>
</evidence>
<dbReference type="GO" id="GO:0031490">
    <property type="term" value="F:chromatin DNA binding"/>
    <property type="evidence" value="ECO:0007669"/>
    <property type="project" value="TreeGrafter"/>
</dbReference>
<protein>
    <submittedName>
        <fullName evidence="2">Strawberry notch-like protein</fullName>
    </submittedName>
</protein>
<dbReference type="PANTHER" id="PTHR12706:SF13">
    <property type="entry name" value="PROTEIN FORGETTER 1"/>
    <property type="match status" value="1"/>
</dbReference>
<keyword evidence="3" id="KW-1185">Reference proteome</keyword>
<dbReference type="AlphaFoldDB" id="A0AAD8N3X2"/>
<evidence type="ECO:0000259" key="1">
    <source>
        <dbReference type="Pfam" id="PF13871"/>
    </source>
</evidence>
<evidence type="ECO:0000313" key="2">
    <source>
        <dbReference type="EMBL" id="KAK1393918.1"/>
    </source>
</evidence>
<accession>A0AAD8N3X2</accession>
<comment type="caution">
    <text evidence="2">The sequence shown here is derived from an EMBL/GenBank/DDBJ whole genome shotgun (WGS) entry which is preliminary data.</text>
</comment>
<gene>
    <name evidence="2" type="ORF">POM88_012974</name>
</gene>
<dbReference type="EMBL" id="JAUIZM010000003">
    <property type="protein sequence ID" value="KAK1393918.1"/>
    <property type="molecule type" value="Genomic_DNA"/>
</dbReference>
<dbReference type="GO" id="GO:0005634">
    <property type="term" value="C:nucleus"/>
    <property type="evidence" value="ECO:0007669"/>
    <property type="project" value="TreeGrafter"/>
</dbReference>
<dbReference type="Pfam" id="PF13871">
    <property type="entry name" value="Helicase_C_4"/>
    <property type="match status" value="1"/>
</dbReference>
<feature type="domain" description="Strawberry notch helicase C" evidence="1">
    <location>
        <begin position="42"/>
        <end position="146"/>
    </location>
</feature>
<organism evidence="2 3">
    <name type="scientific">Heracleum sosnowskyi</name>
    <dbReference type="NCBI Taxonomy" id="360622"/>
    <lineage>
        <taxon>Eukaryota</taxon>
        <taxon>Viridiplantae</taxon>
        <taxon>Streptophyta</taxon>
        <taxon>Embryophyta</taxon>
        <taxon>Tracheophyta</taxon>
        <taxon>Spermatophyta</taxon>
        <taxon>Magnoliopsida</taxon>
        <taxon>eudicotyledons</taxon>
        <taxon>Gunneridae</taxon>
        <taxon>Pentapetalae</taxon>
        <taxon>asterids</taxon>
        <taxon>campanulids</taxon>
        <taxon>Apiales</taxon>
        <taxon>Apiaceae</taxon>
        <taxon>Apioideae</taxon>
        <taxon>apioid superclade</taxon>
        <taxon>Tordylieae</taxon>
        <taxon>Tordyliinae</taxon>
        <taxon>Heracleum</taxon>
    </lineage>
</organism>
<name>A0AAD8N3X2_9APIA</name>
<reference evidence="2" key="2">
    <citation type="submission" date="2023-05" db="EMBL/GenBank/DDBJ databases">
        <authorList>
            <person name="Schelkunov M.I."/>
        </authorList>
    </citation>
    <scope>NUCLEOTIDE SEQUENCE</scope>
    <source>
        <strain evidence="2">Hsosn_3</strain>
        <tissue evidence="2">Leaf</tissue>
    </source>
</reference>